<reference evidence="8 9" key="1">
    <citation type="submission" date="2021-03" db="EMBL/GenBank/DDBJ databases">
        <authorList>
            <person name="D'Agostino P."/>
            <person name="Huntemann M."/>
            <person name="Clum A."/>
            <person name="Spunde A."/>
            <person name="Palaniappan K."/>
            <person name="Ritter S."/>
            <person name="Mikhailova N."/>
            <person name="Chen I.-M."/>
            <person name="Stamatis D."/>
            <person name="Reddy T."/>
            <person name="O'Malley R."/>
            <person name="Daum C."/>
            <person name="Shapiro N."/>
            <person name="Ivanova N."/>
            <person name="Kyrpides N."/>
            <person name="Woyke T."/>
        </authorList>
    </citation>
    <scope>NUCLEOTIDE SEQUENCE [LARGE SCALE GENOMIC DNA]</scope>
    <source>
        <strain evidence="8 9">WS4403</strain>
    </source>
</reference>
<dbReference type="InterPro" id="IPR005644">
    <property type="entry name" value="NolW-like"/>
</dbReference>
<comment type="function">
    <text evidence="3">Component of the type III secretion system (T3SS), also called injectisome, which is used to inject bacterial effector proteins into eukaryotic host cells. Forms a ring-shaped multimeric structure with an apparent central pore in the outer membrane.</text>
</comment>
<name>A0ABS4P858_9GAMM</name>
<evidence type="ECO:0000259" key="5">
    <source>
        <dbReference type="Pfam" id="PF00263"/>
    </source>
</evidence>
<evidence type="ECO:0000313" key="9">
    <source>
        <dbReference type="Proteomes" id="UP001195624"/>
    </source>
</evidence>
<organism evidence="8 9">
    <name type="scientific">Winslowiella toletana</name>
    <dbReference type="NCBI Taxonomy" id="92490"/>
    <lineage>
        <taxon>Bacteria</taxon>
        <taxon>Pseudomonadati</taxon>
        <taxon>Pseudomonadota</taxon>
        <taxon>Gammaproteobacteria</taxon>
        <taxon>Enterobacterales</taxon>
        <taxon>Erwiniaceae</taxon>
        <taxon>Winslowiella</taxon>
    </lineage>
</organism>
<dbReference type="PANTHER" id="PTHR30332:SF5">
    <property type="entry name" value="SPI-1 TYPE 3 SECRETION SYSTEM SECRETIN"/>
    <property type="match status" value="1"/>
</dbReference>
<dbReference type="PRINTS" id="PR01337">
    <property type="entry name" value="TYPE3OMGPROT"/>
</dbReference>
<keyword evidence="2 3" id="KW-0732">Signal</keyword>
<dbReference type="Gene3D" id="3.30.1370.120">
    <property type="match status" value="2"/>
</dbReference>
<keyword evidence="3 4" id="KW-0813">Transport</keyword>
<evidence type="ECO:0000313" key="8">
    <source>
        <dbReference type="EMBL" id="MBP2168831.1"/>
    </source>
</evidence>
<evidence type="ECO:0000259" key="6">
    <source>
        <dbReference type="Pfam" id="PF03958"/>
    </source>
</evidence>
<dbReference type="Pfam" id="PF00263">
    <property type="entry name" value="Secretin"/>
    <property type="match status" value="1"/>
</dbReference>
<keyword evidence="3" id="KW-0472">Membrane</keyword>
<feature type="domain" description="Type II/III secretion system secretin-like" evidence="5">
    <location>
        <begin position="342"/>
        <end position="497"/>
    </location>
</feature>
<feature type="domain" description="SPI-1 type 3 secretion system secretin N0" evidence="7">
    <location>
        <begin position="27"/>
        <end position="95"/>
    </location>
</feature>
<dbReference type="HAMAP" id="MF_02219">
    <property type="entry name" value="Type_III_secretin"/>
    <property type="match status" value="1"/>
</dbReference>
<dbReference type="InterPro" id="IPR049034">
    <property type="entry name" value="T3S_SPI-1_N0"/>
</dbReference>
<comment type="similarity">
    <text evidence="3">Belongs to the bacterial secretin family. T3SS SctC subfamily.</text>
</comment>
<keyword evidence="3" id="KW-0998">Cell outer membrane</keyword>
<dbReference type="InterPro" id="IPR050810">
    <property type="entry name" value="Bact_Secretion_Sys_Channel"/>
</dbReference>
<comment type="caution">
    <text evidence="8">The sequence shown here is derived from an EMBL/GenBank/DDBJ whole genome shotgun (WGS) entry which is preliminary data.</text>
</comment>
<dbReference type="InterPro" id="IPR003522">
    <property type="entry name" value="T3SS_OM_pore_YscC"/>
</dbReference>
<dbReference type="InterPro" id="IPR038591">
    <property type="entry name" value="NolW-like_sf"/>
</dbReference>
<dbReference type="RefSeq" id="WP_241763907.1">
    <property type="nucleotide sequence ID" value="NZ_JAGGMQ010000001.1"/>
</dbReference>
<accession>A0ABS4P858</accession>
<dbReference type="Pfam" id="PF03958">
    <property type="entry name" value="Secretin_N"/>
    <property type="match status" value="1"/>
</dbReference>
<evidence type="ECO:0000256" key="2">
    <source>
        <dbReference type="ARBA" id="ARBA00022729"/>
    </source>
</evidence>
<dbReference type="PANTHER" id="PTHR30332">
    <property type="entry name" value="PROBABLE GENERAL SECRETION PATHWAY PROTEIN D"/>
    <property type="match status" value="1"/>
</dbReference>
<reference evidence="9" key="2">
    <citation type="submission" date="2023-07" db="EMBL/GenBank/DDBJ databases">
        <title>Genome mining of underrepresented organisms for secondary metabolites.</title>
        <authorList>
            <person name="D'Agostino P.M."/>
        </authorList>
    </citation>
    <scope>NUCLEOTIDE SEQUENCE [LARGE SCALE GENOMIC DNA]</scope>
    <source>
        <strain evidence="9">WS4403</strain>
    </source>
</reference>
<evidence type="ECO:0000259" key="7">
    <source>
        <dbReference type="Pfam" id="PF21304"/>
    </source>
</evidence>
<comment type="subunit">
    <text evidence="3">The core secretion machinery of the T3SS is composed of approximately 20 different proteins, including cytoplasmic components, a base, an export apparatus and a needle. This subunit is part of the base, which anchors the injectisome in the bacterial cell envelope. Forms a stable homooligomeric complex.</text>
</comment>
<dbReference type="InterPro" id="IPR004846">
    <property type="entry name" value="T2SS/T3SS_dom"/>
</dbReference>
<dbReference type="Proteomes" id="UP001195624">
    <property type="component" value="Unassembled WGS sequence"/>
</dbReference>
<protein>
    <recommendedName>
        <fullName evidence="3">Type 3 secretion system secretin</fullName>
        <shortName evidence="3">T3SS secretin</shortName>
    </recommendedName>
</protein>
<comment type="subcellular location">
    <subcellularLocation>
        <location evidence="1 3 4">Cell outer membrane</location>
    </subcellularLocation>
</comment>
<evidence type="ECO:0000256" key="1">
    <source>
        <dbReference type="ARBA" id="ARBA00004442"/>
    </source>
</evidence>
<keyword evidence="3" id="KW-0653">Protein transport</keyword>
<evidence type="ECO:0000256" key="4">
    <source>
        <dbReference type="RuleBase" id="RU004004"/>
    </source>
</evidence>
<sequence length="535" mass="59276">MAFSLMYGGLTSALPLASDSEESAQGYVAAKDSVKQFFEALSARMKKPVIVSNLAAKKKISGNFDFSAPQRLLETITSNMGLVWYFDGNTLYIFDASELKNGVIRLKNSSVAEVKQFLVSAELYDERYPLRSEAGSQTFYLSAPPVYFDLVLKTAANLDQLAVQETDASSLMAIPLYNSFVEDRKYRYRDETITIPGVASVIRSLTANGMAMATYQTDDTDEQEEEQGADSAAPVAVPKRWPIGSPADSRILVIANPDNNSLLVRGEPEQLNNIKRLVSMLDVPKRHIEMSVWIIDLHKDELEQLGVSWRGSVSLAGQFGVSLNGGVSSTVDGASFMAGVMALSQQNRANIVSRPMLLTQENVPAIFDNSRTFYTRLIGERSTSLEHVTYGTSLSVLPRFSDGEEIEMMLSVEDGNEYRREGSSENSIPDVGRTNISTVARVPKGKSLLIGGYTRDENSHLYQGVPGLKDIPLIGRLFSYRQQRSANMVRVFLIQPKEIDAVNGPDGNRLIRDLRNKPAQDQLFDWMNNFLDAQR</sequence>
<feature type="domain" description="NolW-like" evidence="6">
    <location>
        <begin position="174"/>
        <end position="286"/>
    </location>
</feature>
<dbReference type="EMBL" id="JAGGMQ010000001">
    <property type="protein sequence ID" value="MBP2168831.1"/>
    <property type="molecule type" value="Genomic_DNA"/>
</dbReference>
<gene>
    <name evidence="3" type="primary">sctC</name>
    <name evidence="8" type="ORF">J2125_002023</name>
</gene>
<dbReference type="Gene3D" id="3.55.50.30">
    <property type="match status" value="1"/>
</dbReference>
<dbReference type="NCBIfam" id="TIGR02516">
    <property type="entry name" value="type_III_yscC"/>
    <property type="match status" value="1"/>
</dbReference>
<keyword evidence="3" id="KW-0811">Translocation</keyword>
<keyword evidence="9" id="KW-1185">Reference proteome</keyword>
<dbReference type="Pfam" id="PF21304">
    <property type="entry name" value="T3S_SPI-1_N0"/>
    <property type="match status" value="1"/>
</dbReference>
<evidence type="ECO:0000256" key="3">
    <source>
        <dbReference type="HAMAP-Rule" id="MF_02219"/>
    </source>
</evidence>
<proteinExistence type="inferred from homology"/>